<feature type="transmembrane region" description="Helical" evidence="7">
    <location>
        <begin position="230"/>
        <end position="249"/>
    </location>
</feature>
<feature type="compositionally biased region" description="Basic residues" evidence="6">
    <location>
        <begin position="310"/>
        <end position="322"/>
    </location>
</feature>
<evidence type="ECO:0000256" key="7">
    <source>
        <dbReference type="SAM" id="Phobius"/>
    </source>
</evidence>
<dbReference type="Proteomes" id="UP001150569">
    <property type="component" value="Unassembled WGS sequence"/>
</dbReference>
<protein>
    <recommendedName>
        <fullName evidence="8">Phosphatidic acid phosphatase type 2/haloperoxidase domain-containing protein</fullName>
    </recommendedName>
</protein>
<evidence type="ECO:0000256" key="5">
    <source>
        <dbReference type="ARBA" id="ARBA00023136"/>
    </source>
</evidence>
<evidence type="ECO:0000256" key="3">
    <source>
        <dbReference type="ARBA" id="ARBA00022692"/>
    </source>
</evidence>
<gene>
    <name evidence="9" type="ORF">IWQ60_000718</name>
</gene>
<evidence type="ECO:0000259" key="8">
    <source>
        <dbReference type="SMART" id="SM00014"/>
    </source>
</evidence>
<dbReference type="InterPro" id="IPR036938">
    <property type="entry name" value="PAP2/HPO_sf"/>
</dbReference>
<dbReference type="EMBL" id="JANBPT010000019">
    <property type="protein sequence ID" value="KAJ1929989.1"/>
    <property type="molecule type" value="Genomic_DNA"/>
</dbReference>
<dbReference type="PANTHER" id="PTHR10165:SF35">
    <property type="entry name" value="RE23632P"/>
    <property type="match status" value="1"/>
</dbReference>
<dbReference type="GO" id="GO:0016020">
    <property type="term" value="C:membrane"/>
    <property type="evidence" value="ECO:0007669"/>
    <property type="project" value="UniProtKB-SubCell"/>
</dbReference>
<feature type="transmembrane region" description="Helical" evidence="7">
    <location>
        <begin position="98"/>
        <end position="119"/>
    </location>
</feature>
<dbReference type="GO" id="GO:0008195">
    <property type="term" value="F:phosphatidate phosphatase activity"/>
    <property type="evidence" value="ECO:0007669"/>
    <property type="project" value="TreeGrafter"/>
</dbReference>
<dbReference type="SMART" id="SM00014">
    <property type="entry name" value="acidPPc"/>
    <property type="match status" value="1"/>
</dbReference>
<evidence type="ECO:0000256" key="4">
    <source>
        <dbReference type="ARBA" id="ARBA00022989"/>
    </source>
</evidence>
<evidence type="ECO:0000256" key="2">
    <source>
        <dbReference type="ARBA" id="ARBA00008816"/>
    </source>
</evidence>
<organism evidence="9 10">
    <name type="scientific">Tieghemiomyces parasiticus</name>
    <dbReference type="NCBI Taxonomy" id="78921"/>
    <lineage>
        <taxon>Eukaryota</taxon>
        <taxon>Fungi</taxon>
        <taxon>Fungi incertae sedis</taxon>
        <taxon>Zoopagomycota</taxon>
        <taxon>Kickxellomycotina</taxon>
        <taxon>Dimargaritomycetes</taxon>
        <taxon>Dimargaritales</taxon>
        <taxon>Dimargaritaceae</taxon>
        <taxon>Tieghemiomyces</taxon>
    </lineage>
</organism>
<dbReference type="PANTHER" id="PTHR10165">
    <property type="entry name" value="LIPID PHOSPHATE PHOSPHATASE"/>
    <property type="match status" value="1"/>
</dbReference>
<feature type="transmembrane region" description="Helical" evidence="7">
    <location>
        <begin position="200"/>
        <end position="218"/>
    </location>
</feature>
<dbReference type="GO" id="GO:0046839">
    <property type="term" value="P:phospholipid dephosphorylation"/>
    <property type="evidence" value="ECO:0007669"/>
    <property type="project" value="TreeGrafter"/>
</dbReference>
<feature type="region of interest" description="Disordered" evidence="6">
    <location>
        <begin position="263"/>
        <end position="332"/>
    </location>
</feature>
<sequence length="441" mass="48053">MFWRSGDTPRSRTSRLIWSYAPDWLVAIIFAVAFFAIDKIAPFHRQFSLDNKSIMYPHKPDTISPSMLIVIAFAVPVVLIFAISVFIRRSWFDLHQGWLGCVLALALTIVITDTLKITVGRHRPDFISRCQIDISEGVPTDPPLGLSTTALCTQKNLKVLYDGMKSFPSGHSSLSFAGMTFLSLYLAGKLHLYDRRGHTLKAFIVLIPLLGAALVAVSRTMDYRHHWQDVLVGSLIGIATAYFSYRHYYPSLSSPIAHRPYSPRIPADDAPGMGPAGGILPGPTGFRPSDDADPDLAFDRDSPLSGRGGSVKHHHHLPRHGAAHNGHPTSHEYGSEVVDARTVNGSHEFTDPSSRYGGNGPSSSVAAPYHARYLHDDSQTTTGTSQVILNSSFSSTLPLHSAIYLNPPAATGQARSSGGSGQSLLLPDGPAYPLRNLRRPS</sequence>
<name>A0A9W8AI19_9FUNG</name>
<dbReference type="CDD" id="cd03390">
    <property type="entry name" value="PAP2_containing_1_like"/>
    <property type="match status" value="1"/>
</dbReference>
<keyword evidence="4 7" id="KW-1133">Transmembrane helix</keyword>
<feature type="domain" description="Phosphatidic acid phosphatase type 2/haloperoxidase" evidence="8">
    <location>
        <begin position="99"/>
        <end position="245"/>
    </location>
</feature>
<evidence type="ECO:0000313" key="9">
    <source>
        <dbReference type="EMBL" id="KAJ1929989.1"/>
    </source>
</evidence>
<feature type="transmembrane region" description="Helical" evidence="7">
    <location>
        <begin position="170"/>
        <end position="188"/>
    </location>
</feature>
<dbReference type="SUPFAM" id="SSF48317">
    <property type="entry name" value="Acid phosphatase/Vanadium-dependent haloperoxidase"/>
    <property type="match status" value="1"/>
</dbReference>
<keyword evidence="10" id="KW-1185">Reference proteome</keyword>
<evidence type="ECO:0000256" key="1">
    <source>
        <dbReference type="ARBA" id="ARBA00004141"/>
    </source>
</evidence>
<keyword evidence="5 7" id="KW-0472">Membrane</keyword>
<comment type="subcellular location">
    <subcellularLocation>
        <location evidence="1">Membrane</location>
        <topology evidence="1">Multi-pass membrane protein</topology>
    </subcellularLocation>
</comment>
<dbReference type="InterPro" id="IPR043216">
    <property type="entry name" value="PAP-like"/>
</dbReference>
<dbReference type="OrthoDB" id="8907274at2759"/>
<dbReference type="AlphaFoldDB" id="A0A9W8AI19"/>
<reference evidence="9" key="1">
    <citation type="submission" date="2022-07" db="EMBL/GenBank/DDBJ databases">
        <title>Phylogenomic reconstructions and comparative analyses of Kickxellomycotina fungi.</title>
        <authorList>
            <person name="Reynolds N.K."/>
            <person name="Stajich J.E."/>
            <person name="Barry K."/>
            <person name="Grigoriev I.V."/>
            <person name="Crous P."/>
            <person name="Smith M.E."/>
        </authorList>
    </citation>
    <scope>NUCLEOTIDE SEQUENCE</scope>
    <source>
        <strain evidence="9">RSA 861</strain>
    </source>
</reference>
<dbReference type="InterPro" id="IPR000326">
    <property type="entry name" value="PAP2/HPO"/>
</dbReference>
<feature type="transmembrane region" description="Helical" evidence="7">
    <location>
        <begin position="63"/>
        <end position="86"/>
    </location>
</feature>
<feature type="region of interest" description="Disordered" evidence="6">
    <location>
        <begin position="410"/>
        <end position="441"/>
    </location>
</feature>
<feature type="transmembrane region" description="Helical" evidence="7">
    <location>
        <begin position="21"/>
        <end position="43"/>
    </location>
</feature>
<comment type="caution">
    <text evidence="9">The sequence shown here is derived from an EMBL/GenBank/DDBJ whole genome shotgun (WGS) entry which is preliminary data.</text>
</comment>
<evidence type="ECO:0000256" key="6">
    <source>
        <dbReference type="SAM" id="MobiDB-lite"/>
    </source>
</evidence>
<proteinExistence type="inferred from homology"/>
<dbReference type="Gene3D" id="1.20.144.10">
    <property type="entry name" value="Phosphatidic acid phosphatase type 2/haloperoxidase"/>
    <property type="match status" value="1"/>
</dbReference>
<dbReference type="GO" id="GO:0006644">
    <property type="term" value="P:phospholipid metabolic process"/>
    <property type="evidence" value="ECO:0007669"/>
    <property type="project" value="InterPro"/>
</dbReference>
<dbReference type="Pfam" id="PF01569">
    <property type="entry name" value="PAP2"/>
    <property type="match status" value="1"/>
</dbReference>
<keyword evidence="3 7" id="KW-0812">Transmembrane</keyword>
<evidence type="ECO:0000313" key="10">
    <source>
        <dbReference type="Proteomes" id="UP001150569"/>
    </source>
</evidence>
<accession>A0A9W8AI19</accession>
<comment type="similarity">
    <text evidence="2">Belongs to the PA-phosphatase related phosphoesterase family.</text>
</comment>